<dbReference type="PROSITE" id="PS51257">
    <property type="entry name" value="PROKAR_LIPOPROTEIN"/>
    <property type="match status" value="1"/>
</dbReference>
<sequence length="713" mass="70787">MKSTQNVLFVAAATLVFGLIGCGGSSDPTPPPPPAAAVSVALSAQPPASLTVNAQTALTANVSNDSANAGVRWTVTCGSSACGSFSAASTASGASTTYTAPAAVPTSNTVTVTATSVTDSTKTASATITITPPAPPPVMVLITPLPPSSLTVNAKTSIMAIVSNDSANGGVKWTASCGTSACGSFGSAQTASGSSVVYTAPSAVPTGNTVTVTATSITDTTKSASATIIIAATSSAILNDGTYVYHVAGQNANGPCFFAGAFVIANGVITGGEQDFSDSVTGYSNAINQAGSSISSGSGTNLQIVLATSNTNIGPNGNGAITLQGTKVSNSRTLVSEYDGYATGTGSIDLQTSVAAPAGGYAFLISGVGFDTTKNPVATIATAIGGVLNISGTTLSASNSVFDFNFGGTLKAAQSFASGSTNTPDSYGRMTFTLTPSTASGVAAILLTGYVVGTNQIQLIESQADGLNYNLAGMALGQGSNAGTFTSNSITGTTYVYGSSGVDSNGVLDLAGSFAFSNGTVSGPMSINDLVKQGEDTITGGSYTVDATGRVTLSNVTTQYAPLGGPYAFEIYLDGNGNALVMGADLVEISAGPGYRQTVSSPVLAGTYALTNQGFLVTDTDNPPWSAGGAVTVTSGSYSGFTDYNDSGTPTPNVSLTGSLDNSSGILSLAGFDAVAFTTANDFVSYPIDNNRAVFISIDQYLLGLGAMEGVNR</sequence>
<name>A0A4V2G4B4_9BACT</name>
<protein>
    <recommendedName>
        <fullName evidence="4">Ig-like domain-containing protein</fullName>
    </recommendedName>
</protein>
<evidence type="ECO:0008006" key="4">
    <source>
        <dbReference type="Google" id="ProtNLM"/>
    </source>
</evidence>
<dbReference type="OrthoDB" id="101940at2"/>
<organism evidence="2 3">
    <name type="scientific">Edaphobacter modestus</name>
    <dbReference type="NCBI Taxonomy" id="388466"/>
    <lineage>
        <taxon>Bacteria</taxon>
        <taxon>Pseudomonadati</taxon>
        <taxon>Acidobacteriota</taxon>
        <taxon>Terriglobia</taxon>
        <taxon>Terriglobales</taxon>
        <taxon>Acidobacteriaceae</taxon>
        <taxon>Edaphobacter</taxon>
    </lineage>
</organism>
<accession>A0A4V2G4B4</accession>
<feature type="signal peptide" evidence="1">
    <location>
        <begin position="1"/>
        <end position="18"/>
    </location>
</feature>
<comment type="caution">
    <text evidence="2">The sequence shown here is derived from an EMBL/GenBank/DDBJ whole genome shotgun (WGS) entry which is preliminary data.</text>
</comment>
<dbReference type="InterPro" id="IPR010916">
    <property type="entry name" value="TonB_box_CS"/>
</dbReference>
<dbReference type="AlphaFoldDB" id="A0A4V2G4B4"/>
<gene>
    <name evidence="2" type="ORF">BDD14_1732</name>
</gene>
<dbReference type="RefSeq" id="WP_130418368.1">
    <property type="nucleotide sequence ID" value="NZ_SHKW01000001.1"/>
</dbReference>
<reference evidence="2 3" key="1">
    <citation type="submission" date="2019-02" db="EMBL/GenBank/DDBJ databases">
        <title>Genomic Encyclopedia of Archaeal and Bacterial Type Strains, Phase II (KMG-II): from individual species to whole genera.</title>
        <authorList>
            <person name="Goeker M."/>
        </authorList>
    </citation>
    <scope>NUCLEOTIDE SEQUENCE [LARGE SCALE GENOMIC DNA]</scope>
    <source>
        <strain evidence="2 3">DSM 18101</strain>
    </source>
</reference>
<dbReference type="EMBL" id="SHKW01000001">
    <property type="protein sequence ID" value="RZU40286.1"/>
    <property type="molecule type" value="Genomic_DNA"/>
</dbReference>
<dbReference type="PROSITE" id="PS00430">
    <property type="entry name" value="TONB_DEPENDENT_REC_1"/>
    <property type="match status" value="1"/>
</dbReference>
<evidence type="ECO:0000256" key="1">
    <source>
        <dbReference type="SAM" id="SignalP"/>
    </source>
</evidence>
<evidence type="ECO:0000313" key="2">
    <source>
        <dbReference type="EMBL" id="RZU40286.1"/>
    </source>
</evidence>
<dbReference type="Proteomes" id="UP000292958">
    <property type="component" value="Unassembled WGS sequence"/>
</dbReference>
<evidence type="ECO:0000313" key="3">
    <source>
        <dbReference type="Proteomes" id="UP000292958"/>
    </source>
</evidence>
<keyword evidence="3" id="KW-1185">Reference proteome</keyword>
<keyword evidence="1" id="KW-0732">Signal</keyword>
<proteinExistence type="predicted"/>
<feature type="chain" id="PRO_5020762098" description="Ig-like domain-containing protein" evidence="1">
    <location>
        <begin position="19"/>
        <end position="713"/>
    </location>
</feature>